<dbReference type="Gene3D" id="3.40.50.2300">
    <property type="match status" value="1"/>
</dbReference>
<evidence type="ECO:0000256" key="1">
    <source>
        <dbReference type="ARBA" id="ARBA00022849"/>
    </source>
</evidence>
<accession>A0ABS9EFV4</accession>
<dbReference type="SUPFAM" id="SSF52788">
    <property type="entry name" value="Phosphotyrosine protein phosphatases I"/>
    <property type="match status" value="1"/>
</dbReference>
<dbReference type="CDD" id="cd16345">
    <property type="entry name" value="LMWP_ArsC"/>
    <property type="match status" value="1"/>
</dbReference>
<protein>
    <submittedName>
        <fullName evidence="3">Arsenate reductase ArsC</fullName>
    </submittedName>
</protein>
<dbReference type="PANTHER" id="PTHR43428:SF1">
    <property type="entry name" value="ARSENATE REDUCTASE"/>
    <property type="match status" value="1"/>
</dbReference>
<sequence length="137" mass="15212">MKNILILCTGNSCRSQMAQGYLQKFYGNRASVYSAGIETHGLNPKAVAVMLEDGVDISGHTSNHVDEYKDIDFNFIITVCDHANENCPFIPSKGAVRMHHNFSDPSKLKGTEGEIHAAFIATRNEIKEYCREFAANN</sequence>
<dbReference type="PANTHER" id="PTHR43428">
    <property type="entry name" value="ARSENATE REDUCTASE"/>
    <property type="match status" value="1"/>
</dbReference>
<keyword evidence="1" id="KW-0059">Arsenical resistance</keyword>
<evidence type="ECO:0000313" key="3">
    <source>
        <dbReference type="EMBL" id="MCF4100351.1"/>
    </source>
</evidence>
<dbReference type="InterPro" id="IPR023485">
    <property type="entry name" value="Ptyr_pPase"/>
</dbReference>
<name>A0ABS9EFV4_9FLAO</name>
<evidence type="ECO:0000313" key="4">
    <source>
        <dbReference type="Proteomes" id="UP001179363"/>
    </source>
</evidence>
<evidence type="ECO:0000259" key="2">
    <source>
        <dbReference type="SMART" id="SM00226"/>
    </source>
</evidence>
<reference evidence="3" key="1">
    <citation type="submission" date="2022-01" db="EMBL/GenBank/DDBJ databases">
        <title>Gillisia lutea sp. nov., isolated from marine plastic residues from the Malvarosa beach (Valencia, Spain).</title>
        <authorList>
            <person name="Vidal-Verdu A."/>
            <person name="Molina-Menor E."/>
            <person name="Satari L."/>
            <person name="Pascual J."/>
            <person name="Pereto J."/>
            <person name="Porcar M."/>
        </authorList>
    </citation>
    <scope>NUCLEOTIDE SEQUENCE</scope>
    <source>
        <strain evidence="3">M10.2A</strain>
    </source>
</reference>
<dbReference type="Pfam" id="PF01451">
    <property type="entry name" value="LMWPc"/>
    <property type="match status" value="1"/>
</dbReference>
<gene>
    <name evidence="3" type="ORF">L1I30_01610</name>
</gene>
<dbReference type="SMART" id="SM00226">
    <property type="entry name" value="LMWPc"/>
    <property type="match status" value="1"/>
</dbReference>
<dbReference type="EMBL" id="JAKGTH010000006">
    <property type="protein sequence ID" value="MCF4100351.1"/>
    <property type="molecule type" value="Genomic_DNA"/>
</dbReference>
<comment type="caution">
    <text evidence="3">The sequence shown here is derived from an EMBL/GenBank/DDBJ whole genome shotgun (WGS) entry which is preliminary data.</text>
</comment>
<dbReference type="RefSeq" id="WP_236132499.1">
    <property type="nucleotide sequence ID" value="NZ_JAKGTH010000006.1"/>
</dbReference>
<organism evidence="3 4">
    <name type="scientific">Gillisia lutea</name>
    <dbReference type="NCBI Taxonomy" id="2909668"/>
    <lineage>
        <taxon>Bacteria</taxon>
        <taxon>Pseudomonadati</taxon>
        <taxon>Bacteroidota</taxon>
        <taxon>Flavobacteriia</taxon>
        <taxon>Flavobacteriales</taxon>
        <taxon>Flavobacteriaceae</taxon>
        <taxon>Gillisia</taxon>
    </lineage>
</organism>
<keyword evidence="4" id="KW-1185">Reference proteome</keyword>
<feature type="domain" description="Phosphotyrosine protein phosphatase I" evidence="2">
    <location>
        <begin position="2"/>
        <end position="136"/>
    </location>
</feature>
<dbReference type="Proteomes" id="UP001179363">
    <property type="component" value="Unassembled WGS sequence"/>
</dbReference>
<dbReference type="InterPro" id="IPR036196">
    <property type="entry name" value="Ptyr_pPase_sf"/>
</dbReference>
<proteinExistence type="predicted"/>